<gene>
    <name evidence="2" type="ORF">SAMN02745111_01451</name>
</gene>
<dbReference type="RefSeq" id="WP_242943012.1">
    <property type="nucleotide sequence ID" value="NZ_FUXZ01000008.1"/>
</dbReference>
<evidence type="ECO:0000259" key="1">
    <source>
        <dbReference type="Pfam" id="PF03703"/>
    </source>
</evidence>
<dbReference type="InterPro" id="IPR005182">
    <property type="entry name" value="YdbS-like_PH"/>
</dbReference>
<dbReference type="PANTHER" id="PTHR37938:SF1">
    <property type="entry name" value="BLL0215 PROTEIN"/>
    <property type="match status" value="1"/>
</dbReference>
<evidence type="ECO:0000313" key="3">
    <source>
        <dbReference type="Proteomes" id="UP000190814"/>
    </source>
</evidence>
<evidence type="ECO:0000313" key="2">
    <source>
        <dbReference type="EMBL" id="SKA67382.1"/>
    </source>
</evidence>
<sequence>MAQLWSDKKRTIFGLPLSFTRYTLTEEKFIKKSGILSTDEEEIRLYRIRDVSLHQTLGQRLFKVGTIHICSSDISAPELDVVSVKDPRTVKDLISDVVENVRNEKRVGVNEFMTEGSDFHDLMN</sequence>
<dbReference type="Proteomes" id="UP000190814">
    <property type="component" value="Unassembled WGS sequence"/>
</dbReference>
<keyword evidence="3" id="KW-1185">Reference proteome</keyword>
<feature type="domain" description="YdbS-like PH" evidence="1">
    <location>
        <begin position="19"/>
        <end position="94"/>
    </location>
</feature>
<name>A0A1T4VQW1_9FIRM</name>
<organism evidence="2 3">
    <name type="scientific">Eubacterium uniforme</name>
    <dbReference type="NCBI Taxonomy" id="39495"/>
    <lineage>
        <taxon>Bacteria</taxon>
        <taxon>Bacillati</taxon>
        <taxon>Bacillota</taxon>
        <taxon>Clostridia</taxon>
        <taxon>Eubacteriales</taxon>
        <taxon>Eubacteriaceae</taxon>
        <taxon>Eubacterium</taxon>
    </lineage>
</organism>
<dbReference type="PANTHER" id="PTHR37938">
    <property type="entry name" value="BLL0215 PROTEIN"/>
    <property type="match status" value="1"/>
</dbReference>
<dbReference type="STRING" id="39495.SAMN02745111_01451"/>
<protein>
    <submittedName>
        <fullName evidence="2">PH domain-containing protein</fullName>
    </submittedName>
</protein>
<dbReference type="Pfam" id="PF03703">
    <property type="entry name" value="bPH_2"/>
    <property type="match status" value="1"/>
</dbReference>
<dbReference type="EMBL" id="FUXZ01000008">
    <property type="protein sequence ID" value="SKA67382.1"/>
    <property type="molecule type" value="Genomic_DNA"/>
</dbReference>
<dbReference type="AlphaFoldDB" id="A0A1T4VQW1"/>
<accession>A0A1T4VQW1</accession>
<proteinExistence type="predicted"/>
<reference evidence="2 3" key="1">
    <citation type="submission" date="2017-02" db="EMBL/GenBank/DDBJ databases">
        <authorList>
            <person name="Peterson S.W."/>
        </authorList>
    </citation>
    <scope>NUCLEOTIDE SEQUENCE [LARGE SCALE GENOMIC DNA]</scope>
    <source>
        <strain evidence="2 3">ATCC 35992</strain>
    </source>
</reference>